<name>A0A0L8G116_OCTBM</name>
<protein>
    <submittedName>
        <fullName evidence="2">Uncharacterized protein</fullName>
    </submittedName>
</protein>
<gene>
    <name evidence="2" type="ORF">OCBIM_22002367mg</name>
</gene>
<reference evidence="2" key="1">
    <citation type="submission" date="2015-07" db="EMBL/GenBank/DDBJ databases">
        <title>MeaNS - Measles Nucleotide Surveillance Program.</title>
        <authorList>
            <person name="Tran T."/>
            <person name="Druce J."/>
        </authorList>
    </citation>
    <scope>NUCLEOTIDE SEQUENCE</scope>
    <source>
        <strain evidence="2">UCB-OBI-ISO-001</strain>
        <tissue evidence="2">Gonad</tissue>
    </source>
</reference>
<organism evidence="2">
    <name type="scientific">Octopus bimaculoides</name>
    <name type="common">California two-spotted octopus</name>
    <dbReference type="NCBI Taxonomy" id="37653"/>
    <lineage>
        <taxon>Eukaryota</taxon>
        <taxon>Metazoa</taxon>
        <taxon>Spiralia</taxon>
        <taxon>Lophotrochozoa</taxon>
        <taxon>Mollusca</taxon>
        <taxon>Cephalopoda</taxon>
        <taxon>Coleoidea</taxon>
        <taxon>Octopodiformes</taxon>
        <taxon>Octopoda</taxon>
        <taxon>Incirrata</taxon>
        <taxon>Octopodidae</taxon>
        <taxon>Octopus</taxon>
    </lineage>
</organism>
<dbReference type="EMBL" id="KQ424650">
    <property type="protein sequence ID" value="KOF70692.1"/>
    <property type="molecule type" value="Genomic_DNA"/>
</dbReference>
<feature type="region of interest" description="Disordered" evidence="1">
    <location>
        <begin position="68"/>
        <end position="90"/>
    </location>
</feature>
<evidence type="ECO:0000256" key="1">
    <source>
        <dbReference type="SAM" id="MobiDB-lite"/>
    </source>
</evidence>
<sequence>MVTRANTHTSERERKSKIVRYRQKIQSAPRAGVNIRCLIWETKPASLRRMRLPQHRKVTRCTLSDRSVDRRRRRANTHPLSNPLNRILVT</sequence>
<evidence type="ECO:0000313" key="2">
    <source>
        <dbReference type="EMBL" id="KOF70692.1"/>
    </source>
</evidence>
<proteinExistence type="predicted"/>
<accession>A0A0L8G116</accession>
<dbReference type="AlphaFoldDB" id="A0A0L8G116"/>